<protein>
    <submittedName>
        <fullName evidence="1">Uncharacterized protein</fullName>
    </submittedName>
</protein>
<accession>A0ABD2VZ43</accession>
<name>A0ABD2VZ43_9HYME</name>
<comment type="caution">
    <text evidence="1">The sequence shown here is derived from an EMBL/GenBank/DDBJ whole genome shotgun (WGS) entry which is preliminary data.</text>
</comment>
<proteinExistence type="predicted"/>
<gene>
    <name evidence="1" type="ORF">TKK_018536</name>
</gene>
<evidence type="ECO:0000313" key="1">
    <source>
        <dbReference type="EMBL" id="KAL3386031.1"/>
    </source>
</evidence>
<evidence type="ECO:0000313" key="2">
    <source>
        <dbReference type="Proteomes" id="UP001627154"/>
    </source>
</evidence>
<organism evidence="1 2">
    <name type="scientific">Trichogramma kaykai</name>
    <dbReference type="NCBI Taxonomy" id="54128"/>
    <lineage>
        <taxon>Eukaryota</taxon>
        <taxon>Metazoa</taxon>
        <taxon>Ecdysozoa</taxon>
        <taxon>Arthropoda</taxon>
        <taxon>Hexapoda</taxon>
        <taxon>Insecta</taxon>
        <taxon>Pterygota</taxon>
        <taxon>Neoptera</taxon>
        <taxon>Endopterygota</taxon>
        <taxon>Hymenoptera</taxon>
        <taxon>Apocrita</taxon>
        <taxon>Proctotrupomorpha</taxon>
        <taxon>Chalcidoidea</taxon>
        <taxon>Trichogrammatidae</taxon>
        <taxon>Trichogramma</taxon>
    </lineage>
</organism>
<dbReference type="EMBL" id="JBJJXI010000149">
    <property type="protein sequence ID" value="KAL3386031.1"/>
    <property type="molecule type" value="Genomic_DNA"/>
</dbReference>
<dbReference type="Proteomes" id="UP001627154">
    <property type="component" value="Unassembled WGS sequence"/>
</dbReference>
<dbReference type="AlphaFoldDB" id="A0ABD2VZ43"/>
<keyword evidence="2" id="KW-1185">Reference proteome</keyword>
<sequence>MPLKESTQFAVVLFPNWTTSGGKISTELVPVSWLDEIGSKWFCAYPLSKDYSKVPARVKEEKRPDPTWISYEVEILKEAKNYDKGLKRLNKSFFTADILSSTENDEGLASGLELDENNENLPLDENALALALDEIPRIDLSREVQEPMIGPNDRRKKRKITLEVAEDVSIRTPTVTPTTTTTIESEFVSKTDLAAMEERIKNAIRNSKLSLQYDIKES</sequence>
<reference evidence="1 2" key="1">
    <citation type="journal article" date="2024" name="bioRxiv">
        <title>A reference genome for Trichogramma kaykai: A tiny desert-dwelling parasitoid wasp with competing sex-ratio distorters.</title>
        <authorList>
            <person name="Culotta J."/>
            <person name="Lindsey A.R."/>
        </authorList>
    </citation>
    <scope>NUCLEOTIDE SEQUENCE [LARGE SCALE GENOMIC DNA]</scope>
    <source>
        <strain evidence="1 2">KSX58</strain>
    </source>
</reference>